<accession>A0A250WWG8</accession>
<dbReference type="InterPro" id="IPR020846">
    <property type="entry name" value="MFS_dom"/>
</dbReference>
<organism evidence="12 13">
    <name type="scientific">Chlamydomonas eustigma</name>
    <dbReference type="NCBI Taxonomy" id="1157962"/>
    <lineage>
        <taxon>Eukaryota</taxon>
        <taxon>Viridiplantae</taxon>
        <taxon>Chlorophyta</taxon>
        <taxon>core chlorophytes</taxon>
        <taxon>Chlorophyceae</taxon>
        <taxon>CS clade</taxon>
        <taxon>Chlamydomonadales</taxon>
        <taxon>Chlamydomonadaceae</taxon>
        <taxon>Chlamydomonas</taxon>
    </lineage>
</organism>
<gene>
    <name evidence="12" type="ORF">CEUSTIGMA_g2550.t1</name>
</gene>
<dbReference type="GO" id="GO:0016020">
    <property type="term" value="C:membrane"/>
    <property type="evidence" value="ECO:0007669"/>
    <property type="project" value="UniProtKB-SubCell"/>
</dbReference>
<comment type="similarity">
    <text evidence="2 9">Belongs to the major facilitator superfamily. Sugar transporter (TC 2.A.1.1) family.</text>
</comment>
<dbReference type="NCBIfam" id="TIGR00879">
    <property type="entry name" value="SP"/>
    <property type="match status" value="1"/>
</dbReference>
<dbReference type="Proteomes" id="UP000232323">
    <property type="component" value="Unassembled WGS sequence"/>
</dbReference>
<keyword evidence="5 10" id="KW-0812">Transmembrane</keyword>
<feature type="transmembrane region" description="Helical" evidence="10">
    <location>
        <begin position="169"/>
        <end position="187"/>
    </location>
</feature>
<feature type="transmembrane region" description="Helical" evidence="10">
    <location>
        <begin position="80"/>
        <end position="98"/>
    </location>
</feature>
<sequence length="536" mass="57441">MGGAVIITEVQSRHELYEGKTTVAVILIATVAACGGLLLGYDNGIMGGITANPDYQAKFFPNIAKHPADVNMFCKYDDHILSLVTSCLYLSAAAAALMGGWTSNKYGRKFTMVCAGVFFGIGTVLVAAAVNVEMLVAGRVVLGFGVGLATQATPLYLTEMAPHNIRGALNVMFQLAVTIGIFAAQGINFGTLNIPDYGWRLSFALGGVPALLLFCGSLLLPDTPNSLVARGKVEEGLAILQRIRGCEDVHSEFEDIQKAVETNRSSKSAYCTILGRRYWPQLSICILLPFFQQFSGINAVMFFSPQMFEAAGQESSEAMMSTVIMGSVNVASTLVAILLVDRLGRRFLFFQGGGQMLCCLAAVAALIHYSALSPNNEQLAATVIAFICIYVAGFAWSWGPLAWLVPSEIATIETRAAGTAIATCTNFLFTFLIGQCFLSMLCSMTWGVFLFFAGFVVLMTAFVGLFVPETKGVPVEEVDALIVTEHWFWSRVVKGAAGSDSSQESFESSQVSASAVASGKATRLSVLVEIDQENKL</sequence>
<evidence type="ECO:0000256" key="1">
    <source>
        <dbReference type="ARBA" id="ARBA00004141"/>
    </source>
</evidence>
<feature type="transmembrane region" description="Helical" evidence="10">
    <location>
        <begin position="446"/>
        <end position="467"/>
    </location>
</feature>
<feature type="transmembrane region" description="Helical" evidence="10">
    <location>
        <begin position="347"/>
        <end position="367"/>
    </location>
</feature>
<evidence type="ECO:0000256" key="8">
    <source>
        <dbReference type="ARBA" id="ARBA00023136"/>
    </source>
</evidence>
<dbReference type="InterPro" id="IPR003663">
    <property type="entry name" value="Sugar/inositol_transpt"/>
</dbReference>
<dbReference type="STRING" id="1157962.A0A250WWG8"/>
<evidence type="ECO:0000256" key="3">
    <source>
        <dbReference type="ARBA" id="ARBA00022448"/>
    </source>
</evidence>
<dbReference type="SUPFAM" id="SSF103473">
    <property type="entry name" value="MFS general substrate transporter"/>
    <property type="match status" value="1"/>
</dbReference>
<dbReference type="PANTHER" id="PTHR23500">
    <property type="entry name" value="SOLUTE CARRIER FAMILY 2, FACILITATED GLUCOSE TRANSPORTER"/>
    <property type="match status" value="1"/>
</dbReference>
<evidence type="ECO:0000313" key="12">
    <source>
        <dbReference type="EMBL" id="GAX75106.1"/>
    </source>
</evidence>
<evidence type="ECO:0000256" key="6">
    <source>
        <dbReference type="ARBA" id="ARBA00022847"/>
    </source>
</evidence>
<feature type="transmembrane region" description="Helical" evidence="10">
    <location>
        <begin position="318"/>
        <end position="340"/>
    </location>
</feature>
<dbReference type="GO" id="GO:0015145">
    <property type="term" value="F:monosaccharide transmembrane transporter activity"/>
    <property type="evidence" value="ECO:0007669"/>
    <property type="project" value="InterPro"/>
</dbReference>
<evidence type="ECO:0000256" key="10">
    <source>
        <dbReference type="SAM" id="Phobius"/>
    </source>
</evidence>
<feature type="transmembrane region" description="Helical" evidence="10">
    <location>
        <begin position="379"/>
        <end position="405"/>
    </location>
</feature>
<feature type="transmembrane region" description="Helical" evidence="10">
    <location>
        <begin position="110"/>
        <end position="130"/>
    </location>
</feature>
<feature type="transmembrane region" description="Helical" evidence="10">
    <location>
        <begin position="417"/>
        <end position="440"/>
    </location>
</feature>
<keyword evidence="8 10" id="KW-0472">Membrane</keyword>
<feature type="domain" description="Major facilitator superfamily (MFS) profile" evidence="11">
    <location>
        <begin position="28"/>
        <end position="471"/>
    </location>
</feature>
<comment type="caution">
    <text evidence="12">The sequence shown here is derived from an EMBL/GenBank/DDBJ whole genome shotgun (WGS) entry which is preliminary data.</text>
</comment>
<keyword evidence="13" id="KW-1185">Reference proteome</keyword>
<dbReference type="InterPro" id="IPR036259">
    <property type="entry name" value="MFS_trans_sf"/>
</dbReference>
<keyword evidence="6" id="KW-0769">Symport</keyword>
<dbReference type="PROSITE" id="PS00216">
    <property type="entry name" value="SUGAR_TRANSPORT_1"/>
    <property type="match status" value="1"/>
</dbReference>
<feature type="transmembrane region" description="Helical" evidence="10">
    <location>
        <begin position="21"/>
        <end position="41"/>
    </location>
</feature>
<protein>
    <recommendedName>
        <fullName evidence="11">Major facilitator superfamily (MFS) profile domain-containing protein</fullName>
    </recommendedName>
</protein>
<evidence type="ECO:0000256" key="9">
    <source>
        <dbReference type="RuleBase" id="RU003346"/>
    </source>
</evidence>
<dbReference type="AlphaFoldDB" id="A0A250WWG8"/>
<dbReference type="Pfam" id="PF00083">
    <property type="entry name" value="Sugar_tr"/>
    <property type="match status" value="1"/>
</dbReference>
<dbReference type="PRINTS" id="PR00171">
    <property type="entry name" value="SUGRTRNSPORT"/>
</dbReference>
<evidence type="ECO:0000256" key="4">
    <source>
        <dbReference type="ARBA" id="ARBA00022597"/>
    </source>
</evidence>
<keyword evidence="4" id="KW-0762">Sugar transport</keyword>
<dbReference type="PANTHER" id="PTHR23500:SF357">
    <property type="entry name" value="IP12678P"/>
    <property type="match status" value="1"/>
</dbReference>
<comment type="subcellular location">
    <subcellularLocation>
        <location evidence="1">Membrane</location>
        <topology evidence="1">Multi-pass membrane protein</topology>
    </subcellularLocation>
</comment>
<dbReference type="InterPro" id="IPR045262">
    <property type="entry name" value="STP/PLT_plant"/>
</dbReference>
<dbReference type="InterPro" id="IPR044778">
    <property type="entry name" value="MFS_STP/MST-like_plant"/>
</dbReference>
<evidence type="ECO:0000313" key="13">
    <source>
        <dbReference type="Proteomes" id="UP000232323"/>
    </source>
</evidence>
<name>A0A250WWG8_9CHLO</name>
<dbReference type="InterPro" id="IPR005828">
    <property type="entry name" value="MFS_sugar_transport-like"/>
</dbReference>
<feature type="transmembrane region" description="Helical" evidence="10">
    <location>
        <begin position="282"/>
        <end position="303"/>
    </location>
</feature>
<dbReference type="PROSITE" id="PS50850">
    <property type="entry name" value="MFS"/>
    <property type="match status" value="1"/>
</dbReference>
<evidence type="ECO:0000256" key="2">
    <source>
        <dbReference type="ARBA" id="ARBA00010992"/>
    </source>
</evidence>
<evidence type="ECO:0000256" key="7">
    <source>
        <dbReference type="ARBA" id="ARBA00022989"/>
    </source>
</evidence>
<keyword evidence="7 10" id="KW-1133">Transmembrane helix</keyword>
<dbReference type="InterPro" id="IPR005829">
    <property type="entry name" value="Sugar_transporter_CS"/>
</dbReference>
<keyword evidence="3 9" id="KW-0813">Transport</keyword>
<dbReference type="CDD" id="cd17361">
    <property type="entry name" value="MFS_STP"/>
    <property type="match status" value="1"/>
</dbReference>
<reference evidence="12 13" key="1">
    <citation type="submission" date="2017-08" db="EMBL/GenBank/DDBJ databases">
        <title>Acidophilic green algal genome provides insights into adaptation to an acidic environment.</title>
        <authorList>
            <person name="Hirooka S."/>
            <person name="Hirose Y."/>
            <person name="Kanesaki Y."/>
            <person name="Higuchi S."/>
            <person name="Fujiwara T."/>
            <person name="Onuma R."/>
            <person name="Era A."/>
            <person name="Ohbayashi R."/>
            <person name="Uzuka A."/>
            <person name="Nozaki H."/>
            <person name="Yoshikawa H."/>
            <person name="Miyagishima S.Y."/>
        </authorList>
    </citation>
    <scope>NUCLEOTIDE SEQUENCE [LARGE SCALE GENOMIC DNA]</scope>
    <source>
        <strain evidence="12 13">NIES-2499</strain>
    </source>
</reference>
<dbReference type="PROSITE" id="PS00217">
    <property type="entry name" value="SUGAR_TRANSPORT_2"/>
    <property type="match status" value="1"/>
</dbReference>
<dbReference type="OrthoDB" id="5296287at2759"/>
<evidence type="ECO:0000259" key="11">
    <source>
        <dbReference type="PROSITE" id="PS50850"/>
    </source>
</evidence>
<proteinExistence type="inferred from homology"/>
<evidence type="ECO:0000256" key="5">
    <source>
        <dbReference type="ARBA" id="ARBA00022692"/>
    </source>
</evidence>
<feature type="transmembrane region" description="Helical" evidence="10">
    <location>
        <begin position="136"/>
        <end position="157"/>
    </location>
</feature>
<dbReference type="Gene3D" id="1.20.1250.20">
    <property type="entry name" value="MFS general substrate transporter like domains"/>
    <property type="match status" value="1"/>
</dbReference>
<dbReference type="FunFam" id="1.20.1250.20:FF:000002">
    <property type="entry name" value="Sugar transport protein 13"/>
    <property type="match status" value="1"/>
</dbReference>
<dbReference type="EMBL" id="BEGY01000010">
    <property type="protein sequence ID" value="GAX75106.1"/>
    <property type="molecule type" value="Genomic_DNA"/>
</dbReference>
<feature type="transmembrane region" description="Helical" evidence="10">
    <location>
        <begin position="199"/>
        <end position="220"/>
    </location>
</feature>
<dbReference type="GO" id="GO:0015293">
    <property type="term" value="F:symporter activity"/>
    <property type="evidence" value="ECO:0007669"/>
    <property type="project" value="UniProtKB-KW"/>
</dbReference>